<dbReference type="RefSeq" id="WP_205099982.1">
    <property type="nucleotide sequence ID" value="NZ_CAJNAQ010000005.1"/>
</dbReference>
<sequence length="166" mass="18508">MILSRSVKERRGVNQIVGSLFMLALVVPVGTVVLTKGLNETGEITNRLASGITYQNEGGRESLVFENIMFDPNSNQVTLSIRNVGSVESMIVKILMVKMDTQEMLVNEKSIAVRAQPKTGTNIITEADLQFSQKWDDPNYLNSEYKISVLTSKGNFFEIMARPFNT</sequence>
<protein>
    <submittedName>
        <fullName evidence="2">Uncharacterized protein</fullName>
    </submittedName>
</protein>
<dbReference type="EMBL" id="CAJNAQ010000005">
    <property type="protein sequence ID" value="CAE6498521.1"/>
    <property type="molecule type" value="Genomic_DNA"/>
</dbReference>
<gene>
    <name evidence="2" type="ORF">NUZ5A_50800</name>
</gene>
<name>A0A812EX75_9ARCH</name>
<keyword evidence="1" id="KW-0472">Membrane</keyword>
<keyword evidence="1" id="KW-1133">Transmembrane helix</keyword>
<organism evidence="2 3">
    <name type="scientific">Candidatus Nitrosotenuis uzonensis</name>
    <dbReference type="NCBI Taxonomy" id="1407055"/>
    <lineage>
        <taxon>Archaea</taxon>
        <taxon>Nitrososphaerota</taxon>
        <taxon>Candidatus Nitrosotenuis</taxon>
    </lineage>
</organism>
<keyword evidence="1" id="KW-0812">Transmembrane</keyword>
<evidence type="ECO:0000256" key="1">
    <source>
        <dbReference type="SAM" id="Phobius"/>
    </source>
</evidence>
<dbReference type="Proteomes" id="UP000655759">
    <property type="component" value="Unassembled WGS sequence"/>
</dbReference>
<reference evidence="2" key="1">
    <citation type="submission" date="2021-02" db="EMBL/GenBank/DDBJ databases">
        <authorList>
            <person name="Han P."/>
        </authorList>
    </citation>
    <scope>NUCLEOTIDE SEQUENCE</scope>
    <source>
        <strain evidence="2">Candidatus Nitrosotenuis uzonensis 5A</strain>
    </source>
</reference>
<dbReference type="AlphaFoldDB" id="A0A812EX75"/>
<accession>A0A812EX75</accession>
<evidence type="ECO:0000313" key="3">
    <source>
        <dbReference type="Proteomes" id="UP000655759"/>
    </source>
</evidence>
<feature type="transmembrane region" description="Helical" evidence="1">
    <location>
        <begin position="12"/>
        <end position="34"/>
    </location>
</feature>
<proteinExistence type="predicted"/>
<comment type="caution">
    <text evidence="2">The sequence shown here is derived from an EMBL/GenBank/DDBJ whole genome shotgun (WGS) entry which is preliminary data.</text>
</comment>
<evidence type="ECO:0000313" key="2">
    <source>
        <dbReference type="EMBL" id="CAE6498521.1"/>
    </source>
</evidence>